<feature type="binding site" evidence="7">
    <location>
        <position position="180"/>
    </location>
    <ligand>
        <name>substrate</name>
    </ligand>
</feature>
<feature type="region of interest" description="Disordered" evidence="8">
    <location>
        <begin position="244"/>
        <end position="263"/>
    </location>
</feature>
<evidence type="ECO:0000256" key="4">
    <source>
        <dbReference type="ARBA" id="ARBA00022679"/>
    </source>
</evidence>
<evidence type="ECO:0000256" key="1">
    <source>
        <dbReference type="ARBA" id="ARBA00000142"/>
    </source>
</evidence>
<evidence type="ECO:0000313" key="10">
    <source>
        <dbReference type="Proteomes" id="UP001055658"/>
    </source>
</evidence>
<dbReference type="SUPFAM" id="SSF53335">
    <property type="entry name" value="S-adenosyl-L-methionine-dependent methyltransferases"/>
    <property type="match status" value="1"/>
</dbReference>
<protein>
    <recommendedName>
        <fullName evidence="7">tRNA (guanine-N(7)-)-methyltransferase</fullName>
        <ecNumber evidence="7">2.1.1.33</ecNumber>
    </recommendedName>
    <alternativeName>
        <fullName evidence="7">tRNA (guanine(46)-N(7))-methyltransferase</fullName>
    </alternativeName>
    <alternativeName>
        <fullName evidence="7">tRNA(m7G46)-methyltransferase</fullName>
    </alternativeName>
</protein>
<proteinExistence type="inferred from homology"/>
<gene>
    <name evidence="7 9" type="primary">trmB</name>
    <name evidence="9" type="ORF">MJO52_20740</name>
</gene>
<evidence type="ECO:0000256" key="6">
    <source>
        <dbReference type="ARBA" id="ARBA00022694"/>
    </source>
</evidence>
<accession>A0ABY4VAZ5</accession>
<evidence type="ECO:0000256" key="3">
    <source>
        <dbReference type="ARBA" id="ARBA00022603"/>
    </source>
</evidence>
<dbReference type="Gene3D" id="3.40.50.150">
    <property type="entry name" value="Vaccinia Virus protein VP39"/>
    <property type="match status" value="1"/>
</dbReference>
<dbReference type="RefSeq" id="WP_252083864.1">
    <property type="nucleotide sequence ID" value="NZ_CP092418.1"/>
</dbReference>
<name>A0ABY4VAZ5_9GAMM</name>
<dbReference type="Proteomes" id="UP001055658">
    <property type="component" value="Chromosome"/>
</dbReference>
<feature type="binding site" evidence="7">
    <location>
        <position position="148"/>
    </location>
    <ligand>
        <name>substrate</name>
    </ligand>
</feature>
<keyword evidence="4 7" id="KW-0808">Transferase</keyword>
<comment type="catalytic activity">
    <reaction evidence="1 7">
        <text>guanosine(46) in tRNA + S-adenosyl-L-methionine = N(7)-methylguanosine(46) in tRNA + S-adenosyl-L-homocysteine</text>
        <dbReference type="Rhea" id="RHEA:42708"/>
        <dbReference type="Rhea" id="RHEA-COMP:10188"/>
        <dbReference type="Rhea" id="RHEA-COMP:10189"/>
        <dbReference type="ChEBI" id="CHEBI:57856"/>
        <dbReference type="ChEBI" id="CHEBI:59789"/>
        <dbReference type="ChEBI" id="CHEBI:74269"/>
        <dbReference type="ChEBI" id="CHEBI:74480"/>
        <dbReference type="EC" id="2.1.1.33"/>
    </reaction>
</comment>
<organism evidence="9 10">
    <name type="scientific">Microbulbifer variabilis</name>
    <dbReference type="NCBI Taxonomy" id="266805"/>
    <lineage>
        <taxon>Bacteria</taxon>
        <taxon>Pseudomonadati</taxon>
        <taxon>Pseudomonadota</taxon>
        <taxon>Gammaproteobacteria</taxon>
        <taxon>Cellvibrionales</taxon>
        <taxon>Microbulbiferaceae</taxon>
        <taxon>Microbulbifer</taxon>
    </lineage>
</organism>
<feature type="binding site" evidence="7">
    <location>
        <position position="94"/>
    </location>
    <ligand>
        <name>S-adenosyl-L-methionine</name>
        <dbReference type="ChEBI" id="CHEBI:59789"/>
    </ligand>
</feature>
<dbReference type="GO" id="GO:0008176">
    <property type="term" value="F:tRNA (guanine(46)-N7)-methyltransferase activity"/>
    <property type="evidence" value="ECO:0007669"/>
    <property type="project" value="UniProtKB-EC"/>
</dbReference>
<dbReference type="InterPro" id="IPR055361">
    <property type="entry name" value="tRNA_methyltr_TrmB_bact"/>
</dbReference>
<dbReference type="PROSITE" id="PS51625">
    <property type="entry name" value="SAM_MT_TRMB"/>
    <property type="match status" value="1"/>
</dbReference>
<sequence length="263" mass="29951">MQDESAEEFPYRTEYKKKSIRSYVIRAGRMTEGQRRAFDTYWGKYGLSLFDGPLNPVEAFGREAPLVLEIGFGMGDSLLAMAQAEPDKNFIGIEVHPPGVGRLINNAGKAGIDNLKIYMADAVDVLNDCIGDGILDRFQLYFPDPWHKKKHHKRRIVQPQFVRLICSKLKTGGVMHMATDWQNYAEHMLEVLQAESLLENTSSNDDYVERPEWRPETKFERRGQRLGHGVWDLVYRRLPGEAPALASSEETVEKPSKPAPEVE</sequence>
<evidence type="ECO:0000256" key="5">
    <source>
        <dbReference type="ARBA" id="ARBA00022691"/>
    </source>
</evidence>
<feature type="binding site" evidence="7">
    <location>
        <position position="69"/>
    </location>
    <ligand>
        <name>S-adenosyl-L-methionine</name>
        <dbReference type="ChEBI" id="CHEBI:59789"/>
    </ligand>
</feature>
<dbReference type="EMBL" id="CP092418">
    <property type="protein sequence ID" value="USD21454.1"/>
    <property type="molecule type" value="Genomic_DNA"/>
</dbReference>
<dbReference type="InterPro" id="IPR003358">
    <property type="entry name" value="tRNA_(Gua-N-7)_MeTrfase_Trmb"/>
</dbReference>
<comment type="function">
    <text evidence="2 7">Catalyzes the formation of N(7)-methylguanine at position 46 (m7G46) in tRNA.</text>
</comment>
<dbReference type="EC" id="2.1.1.33" evidence="7"/>
<dbReference type="Pfam" id="PF02390">
    <property type="entry name" value="Methyltransf_4"/>
    <property type="match status" value="1"/>
</dbReference>
<keyword evidence="10" id="KW-1185">Reference proteome</keyword>
<dbReference type="InterPro" id="IPR029063">
    <property type="entry name" value="SAM-dependent_MTases_sf"/>
</dbReference>
<dbReference type="PANTHER" id="PTHR23417">
    <property type="entry name" value="3-DEOXY-D-MANNO-OCTULOSONIC-ACID TRANSFERASE/TRNA GUANINE-N 7 - -METHYLTRANSFERASE"/>
    <property type="match status" value="1"/>
</dbReference>
<dbReference type="PANTHER" id="PTHR23417:SF14">
    <property type="entry name" value="PENTACOTRIPEPTIDE-REPEAT REGION OF PRORP DOMAIN-CONTAINING PROTEIN"/>
    <property type="match status" value="1"/>
</dbReference>
<feature type="binding site" evidence="7">
    <location>
        <position position="121"/>
    </location>
    <ligand>
        <name>S-adenosyl-L-methionine</name>
        <dbReference type="ChEBI" id="CHEBI:59789"/>
    </ligand>
</feature>
<dbReference type="NCBIfam" id="TIGR00091">
    <property type="entry name" value="tRNA (guanosine(46)-N7)-methyltransferase TrmB"/>
    <property type="match status" value="1"/>
</dbReference>
<feature type="binding site" evidence="7">
    <location>
        <begin position="217"/>
        <end position="220"/>
    </location>
    <ligand>
        <name>substrate</name>
    </ligand>
</feature>
<evidence type="ECO:0000256" key="7">
    <source>
        <dbReference type="HAMAP-Rule" id="MF_01057"/>
    </source>
</evidence>
<dbReference type="HAMAP" id="MF_01057">
    <property type="entry name" value="tRNA_methyltr_TrmB"/>
    <property type="match status" value="1"/>
</dbReference>
<evidence type="ECO:0000256" key="2">
    <source>
        <dbReference type="ARBA" id="ARBA00003015"/>
    </source>
</evidence>
<keyword evidence="5 7" id="KW-0949">S-adenosyl-L-methionine</keyword>
<evidence type="ECO:0000313" key="9">
    <source>
        <dbReference type="EMBL" id="USD21454.1"/>
    </source>
</evidence>
<comment type="pathway">
    <text evidence="7">tRNA modification; N(7)-methylguanine-tRNA biosynthesis.</text>
</comment>
<reference evidence="9" key="1">
    <citation type="submission" date="2022-02" db="EMBL/GenBank/DDBJ databases">
        <title>Coral-associated bacteria.</title>
        <authorList>
            <person name="Tang K."/>
            <person name="Wang X."/>
        </authorList>
    </citation>
    <scope>NUCLEOTIDE SEQUENCE</scope>
    <source>
        <strain evidence="9">SCSIO 43006</strain>
    </source>
</reference>
<keyword evidence="6 7" id="KW-0819">tRNA processing</keyword>
<comment type="similarity">
    <text evidence="7">Belongs to the class I-like SAM-binding methyltransferase superfamily. TrmB family.</text>
</comment>
<feature type="binding site" evidence="7">
    <location>
        <position position="144"/>
    </location>
    <ligand>
        <name>S-adenosyl-L-methionine</name>
        <dbReference type="ChEBI" id="CHEBI:59789"/>
    </ligand>
</feature>
<evidence type="ECO:0000256" key="8">
    <source>
        <dbReference type="SAM" id="MobiDB-lite"/>
    </source>
</evidence>
<keyword evidence="3 7" id="KW-0489">Methyltransferase</keyword>
<comment type="caution">
    <text evidence="7">Lacks conserved residue(s) required for the propagation of feature annotation.</text>
</comment>
<dbReference type="CDD" id="cd02440">
    <property type="entry name" value="AdoMet_MTases"/>
    <property type="match status" value="1"/>
</dbReference>